<evidence type="ECO:0000259" key="3">
    <source>
        <dbReference type="Pfam" id="PF24883"/>
    </source>
</evidence>
<proteinExistence type="predicted"/>
<dbReference type="InterPro" id="IPR027417">
    <property type="entry name" value="P-loop_NTPase"/>
</dbReference>
<accession>A0A5C3K940</accession>
<dbReference type="Gene3D" id="3.40.50.300">
    <property type="entry name" value="P-loop containing nucleotide triphosphate hydrolases"/>
    <property type="match status" value="1"/>
</dbReference>
<dbReference type="EMBL" id="ML210898">
    <property type="protein sequence ID" value="TFK16367.1"/>
    <property type="molecule type" value="Genomic_DNA"/>
</dbReference>
<dbReference type="AlphaFoldDB" id="A0A5C3K940"/>
<dbReference type="Pfam" id="PF24883">
    <property type="entry name" value="NPHP3_N"/>
    <property type="match status" value="1"/>
</dbReference>
<dbReference type="OrthoDB" id="448455at2759"/>
<evidence type="ECO:0000313" key="5">
    <source>
        <dbReference type="Proteomes" id="UP000307440"/>
    </source>
</evidence>
<reference evidence="4 5" key="1">
    <citation type="journal article" date="2019" name="Nat. Ecol. Evol.">
        <title>Megaphylogeny resolves global patterns of mushroom evolution.</title>
        <authorList>
            <person name="Varga T."/>
            <person name="Krizsan K."/>
            <person name="Foldi C."/>
            <person name="Dima B."/>
            <person name="Sanchez-Garcia M."/>
            <person name="Sanchez-Ramirez S."/>
            <person name="Szollosi G.J."/>
            <person name="Szarkandi J.G."/>
            <person name="Papp V."/>
            <person name="Albert L."/>
            <person name="Andreopoulos W."/>
            <person name="Angelini C."/>
            <person name="Antonin V."/>
            <person name="Barry K.W."/>
            <person name="Bougher N.L."/>
            <person name="Buchanan P."/>
            <person name="Buyck B."/>
            <person name="Bense V."/>
            <person name="Catcheside P."/>
            <person name="Chovatia M."/>
            <person name="Cooper J."/>
            <person name="Damon W."/>
            <person name="Desjardin D."/>
            <person name="Finy P."/>
            <person name="Geml J."/>
            <person name="Haridas S."/>
            <person name="Hughes K."/>
            <person name="Justo A."/>
            <person name="Karasinski D."/>
            <person name="Kautmanova I."/>
            <person name="Kiss B."/>
            <person name="Kocsube S."/>
            <person name="Kotiranta H."/>
            <person name="LaButti K.M."/>
            <person name="Lechner B.E."/>
            <person name="Liimatainen K."/>
            <person name="Lipzen A."/>
            <person name="Lukacs Z."/>
            <person name="Mihaltcheva S."/>
            <person name="Morgado L.N."/>
            <person name="Niskanen T."/>
            <person name="Noordeloos M.E."/>
            <person name="Ohm R.A."/>
            <person name="Ortiz-Santana B."/>
            <person name="Ovrebo C."/>
            <person name="Racz N."/>
            <person name="Riley R."/>
            <person name="Savchenko A."/>
            <person name="Shiryaev A."/>
            <person name="Soop K."/>
            <person name="Spirin V."/>
            <person name="Szebenyi C."/>
            <person name="Tomsovsky M."/>
            <person name="Tulloss R.E."/>
            <person name="Uehling J."/>
            <person name="Grigoriev I.V."/>
            <person name="Vagvolgyi C."/>
            <person name="Papp T."/>
            <person name="Martin F.M."/>
            <person name="Miettinen O."/>
            <person name="Hibbett D.S."/>
            <person name="Nagy L.G."/>
        </authorList>
    </citation>
    <scope>NUCLEOTIDE SEQUENCE [LARGE SCALE GENOMIC DNA]</scope>
    <source>
        <strain evidence="4 5">CBS 121175</strain>
    </source>
</reference>
<dbReference type="PANTHER" id="PTHR10039">
    <property type="entry name" value="AMELOGENIN"/>
    <property type="match status" value="1"/>
</dbReference>
<evidence type="ECO:0000256" key="2">
    <source>
        <dbReference type="SAM" id="MobiDB-lite"/>
    </source>
</evidence>
<sequence>MPQQTGGRGQSEKRALQPIPDQLRPQIFQETATKVVSMAETRLAGSTAPEASTPKEHKDAAPQHVQVRTSTVGSLPGNEQKEDLPMNIEPVIPTTGRSQANQASALQASSLETFKDGPATPAKVELSAEGGILNSAQGVHFAGSTTLNSTQIQVHNNVYNTTVQPDVSEKDAQLFEKIVGWLSDINYHAIQADNYGKRAQGTGEWAFDDPKIVDWLGGVLGILWGVGMPGAGKTVLASIIIDHLLQKAKANKRICVAFAFSRYTDRFTGDKVLAGLLRQVVQDHPSTLAFVKPMYDYHHQRKT</sequence>
<keyword evidence="5" id="KW-1185">Reference proteome</keyword>
<feature type="domain" description="Nephrocystin 3-like N-terminal" evidence="3">
    <location>
        <begin position="201"/>
        <end position="296"/>
    </location>
</feature>
<feature type="region of interest" description="Disordered" evidence="2">
    <location>
        <begin position="1"/>
        <end position="25"/>
    </location>
</feature>
<dbReference type="SUPFAM" id="SSF52540">
    <property type="entry name" value="P-loop containing nucleoside triphosphate hydrolases"/>
    <property type="match status" value="1"/>
</dbReference>
<dbReference type="PANTHER" id="PTHR10039:SF15">
    <property type="entry name" value="NACHT DOMAIN-CONTAINING PROTEIN"/>
    <property type="match status" value="1"/>
</dbReference>
<protein>
    <recommendedName>
        <fullName evidence="3">Nephrocystin 3-like N-terminal domain-containing protein</fullName>
    </recommendedName>
</protein>
<gene>
    <name evidence="4" type="ORF">FA15DRAFT_711918</name>
</gene>
<dbReference type="Proteomes" id="UP000307440">
    <property type="component" value="Unassembled WGS sequence"/>
</dbReference>
<feature type="region of interest" description="Disordered" evidence="2">
    <location>
        <begin position="40"/>
        <end position="83"/>
    </location>
</feature>
<dbReference type="STRING" id="230819.A0A5C3K940"/>
<evidence type="ECO:0000313" key="4">
    <source>
        <dbReference type="EMBL" id="TFK16367.1"/>
    </source>
</evidence>
<evidence type="ECO:0000256" key="1">
    <source>
        <dbReference type="ARBA" id="ARBA00022737"/>
    </source>
</evidence>
<organism evidence="4 5">
    <name type="scientific">Coprinopsis marcescibilis</name>
    <name type="common">Agaric fungus</name>
    <name type="synonym">Psathyrella marcescibilis</name>
    <dbReference type="NCBI Taxonomy" id="230819"/>
    <lineage>
        <taxon>Eukaryota</taxon>
        <taxon>Fungi</taxon>
        <taxon>Dikarya</taxon>
        <taxon>Basidiomycota</taxon>
        <taxon>Agaricomycotina</taxon>
        <taxon>Agaricomycetes</taxon>
        <taxon>Agaricomycetidae</taxon>
        <taxon>Agaricales</taxon>
        <taxon>Agaricineae</taxon>
        <taxon>Psathyrellaceae</taxon>
        <taxon>Coprinopsis</taxon>
    </lineage>
</organism>
<dbReference type="InterPro" id="IPR056884">
    <property type="entry name" value="NPHP3-like_N"/>
</dbReference>
<keyword evidence="1" id="KW-0677">Repeat</keyword>
<name>A0A5C3K940_COPMA</name>